<organism evidence="2 3">
    <name type="scientific">Boletus reticuloceps</name>
    <dbReference type="NCBI Taxonomy" id="495285"/>
    <lineage>
        <taxon>Eukaryota</taxon>
        <taxon>Fungi</taxon>
        <taxon>Dikarya</taxon>
        <taxon>Basidiomycota</taxon>
        <taxon>Agaricomycotina</taxon>
        <taxon>Agaricomycetes</taxon>
        <taxon>Agaricomycetidae</taxon>
        <taxon>Boletales</taxon>
        <taxon>Boletineae</taxon>
        <taxon>Boletaceae</taxon>
        <taxon>Boletoideae</taxon>
        <taxon>Boletus</taxon>
    </lineage>
</organism>
<dbReference type="EMBL" id="JAGFBS010000016">
    <property type="protein sequence ID" value="KAG6375036.1"/>
    <property type="molecule type" value="Genomic_DNA"/>
</dbReference>
<keyword evidence="3" id="KW-1185">Reference proteome</keyword>
<proteinExistence type="predicted"/>
<feature type="compositionally biased region" description="Polar residues" evidence="1">
    <location>
        <begin position="75"/>
        <end position="88"/>
    </location>
</feature>
<protein>
    <submittedName>
        <fullName evidence="2">Uncharacterized protein</fullName>
    </submittedName>
</protein>
<comment type="caution">
    <text evidence="2">The sequence shown here is derived from an EMBL/GenBank/DDBJ whole genome shotgun (WGS) entry which is preliminary data.</text>
</comment>
<evidence type="ECO:0000256" key="1">
    <source>
        <dbReference type="SAM" id="MobiDB-lite"/>
    </source>
</evidence>
<dbReference type="Proteomes" id="UP000683000">
    <property type="component" value="Unassembled WGS sequence"/>
</dbReference>
<name>A0A8I3A9U3_9AGAM</name>
<feature type="region of interest" description="Disordered" evidence="1">
    <location>
        <begin position="48"/>
        <end position="111"/>
    </location>
</feature>
<dbReference type="AlphaFoldDB" id="A0A8I3A9U3"/>
<gene>
    <name evidence="2" type="ORF">JVT61DRAFT_3817</name>
</gene>
<dbReference type="OrthoDB" id="10340961at2759"/>
<accession>A0A8I3A9U3</accession>
<reference evidence="2" key="1">
    <citation type="submission" date="2021-03" db="EMBL/GenBank/DDBJ databases">
        <title>Evolutionary innovations through gain and loss of genes in the ectomycorrhizal Boletales.</title>
        <authorList>
            <person name="Wu G."/>
            <person name="Miyauchi S."/>
            <person name="Morin E."/>
            <person name="Yang Z.-L."/>
            <person name="Xu J."/>
            <person name="Martin F.M."/>
        </authorList>
    </citation>
    <scope>NUCLEOTIDE SEQUENCE</scope>
    <source>
        <strain evidence="2">BR01</strain>
    </source>
</reference>
<evidence type="ECO:0000313" key="3">
    <source>
        <dbReference type="Proteomes" id="UP000683000"/>
    </source>
</evidence>
<evidence type="ECO:0000313" key="2">
    <source>
        <dbReference type="EMBL" id="KAG6375036.1"/>
    </source>
</evidence>
<sequence length="135" mass="15062">MDMMKEGLTPEDLLQEDRLGTFLTRCYDVTLDSKREITTVFLQGKDDGTMDYVSPSVDTHDLSPEPEMLDLPTSELDTSPSPQQEISPPTTPELEVSSSPTSKLELSPPPTPSCVNPLCVITRTFPSFRILRKLF</sequence>